<dbReference type="PROSITE" id="PS51123">
    <property type="entry name" value="OMPA_2"/>
    <property type="match status" value="1"/>
</dbReference>
<keyword evidence="3 5" id="KW-0472">Membrane</keyword>
<dbReference type="SMART" id="SM00327">
    <property type="entry name" value="VWA"/>
    <property type="match status" value="1"/>
</dbReference>
<dbReference type="GO" id="GO:0005509">
    <property type="term" value="F:calcium ion binding"/>
    <property type="evidence" value="ECO:0007669"/>
    <property type="project" value="InterPro"/>
</dbReference>
<evidence type="ECO:0000256" key="2">
    <source>
        <dbReference type="ARBA" id="ARBA00022729"/>
    </source>
</evidence>
<dbReference type="InterPro" id="IPR006664">
    <property type="entry name" value="OMP_bac"/>
</dbReference>
<dbReference type="GO" id="GO:0007155">
    <property type="term" value="P:cell adhesion"/>
    <property type="evidence" value="ECO:0007669"/>
    <property type="project" value="InterPro"/>
</dbReference>
<feature type="signal peptide" evidence="7">
    <location>
        <begin position="1"/>
        <end position="28"/>
    </location>
</feature>
<sequence length="433" mass="47121">MKRKTVGLLIVFFCLLTAAGCATTPAEAPGFAMMQPVPPPALGYTVIVDNLLVVADISRSMKEDAKIEIERGVLSSFNSGIPQGLDSAGMRTFGKSTYDDTILVQPIQSYDRTAMASLIDDLKAGCGNTPLAWALTKAQGDLEDTQGNIAVLVVSDGENVSRDPIEPVLELKEMYRDRLCIHTIHVGESEEGRRIMQSVAEHSGCGMAVIADRLQSEAGMRDFITQIFYERTDRDSDGDGVLDAADRCPNTPPNVKVDGRGCPLDSDKDGVPDYLDKCPGTPAGVKVDENGCPPDSDGDGVPDYLDRCPNTPKGATVDSVGCWSIQGINFEYNKFDIQPQYFDVLDQNVQVLKNNPSMRVEIKGHTDSIGSMGYNQTLSERRAEAVRDYFVSKGVDPSRMSTRGLGETQPIATNETPEGRAENRRIEIEILSR</sequence>
<evidence type="ECO:0000259" key="8">
    <source>
        <dbReference type="PROSITE" id="PS50234"/>
    </source>
</evidence>
<proteinExistence type="predicted"/>
<name>A0A3A4NZL2_ABYX5</name>
<accession>A0A3A4NZL2</accession>
<dbReference type="InterPro" id="IPR002035">
    <property type="entry name" value="VWF_A"/>
</dbReference>
<evidence type="ECO:0000256" key="6">
    <source>
        <dbReference type="SAM" id="MobiDB-lite"/>
    </source>
</evidence>
<dbReference type="InterPro" id="IPR050330">
    <property type="entry name" value="Bact_OuterMem_StrucFunc"/>
</dbReference>
<evidence type="ECO:0000313" key="11">
    <source>
        <dbReference type="Proteomes" id="UP000265882"/>
    </source>
</evidence>
<dbReference type="Pfam" id="PF00691">
    <property type="entry name" value="OmpA"/>
    <property type="match status" value="1"/>
</dbReference>
<dbReference type="InterPro" id="IPR036465">
    <property type="entry name" value="vWFA_dom_sf"/>
</dbReference>
<dbReference type="GO" id="GO:0009279">
    <property type="term" value="C:cell outer membrane"/>
    <property type="evidence" value="ECO:0007669"/>
    <property type="project" value="UniProtKB-SubCell"/>
</dbReference>
<dbReference type="CDD" id="cd07185">
    <property type="entry name" value="OmpA_C-like"/>
    <property type="match status" value="1"/>
</dbReference>
<dbReference type="EMBL" id="QZKU01000056">
    <property type="protein sequence ID" value="RJP22550.1"/>
    <property type="molecule type" value="Genomic_DNA"/>
</dbReference>
<evidence type="ECO:0000259" key="9">
    <source>
        <dbReference type="PROSITE" id="PS51123"/>
    </source>
</evidence>
<evidence type="ECO:0000256" key="7">
    <source>
        <dbReference type="SAM" id="SignalP"/>
    </source>
</evidence>
<dbReference type="Gene3D" id="4.10.1080.10">
    <property type="entry name" value="TSP type-3 repeat"/>
    <property type="match status" value="1"/>
</dbReference>
<dbReference type="PANTHER" id="PTHR30329:SF21">
    <property type="entry name" value="LIPOPROTEIN YIAD-RELATED"/>
    <property type="match status" value="1"/>
</dbReference>
<feature type="domain" description="VWFA" evidence="8">
    <location>
        <begin position="50"/>
        <end position="227"/>
    </location>
</feature>
<feature type="chain" id="PRO_5017430221" description="VWA domain-containing protein" evidence="7">
    <location>
        <begin position="29"/>
        <end position="433"/>
    </location>
</feature>
<feature type="region of interest" description="Disordered" evidence="6">
    <location>
        <begin position="397"/>
        <end position="420"/>
    </location>
</feature>
<dbReference type="PROSITE" id="PS51257">
    <property type="entry name" value="PROKAR_LIPOPROTEIN"/>
    <property type="match status" value="1"/>
</dbReference>
<dbReference type="PROSITE" id="PS01068">
    <property type="entry name" value="OMPA_1"/>
    <property type="match status" value="1"/>
</dbReference>
<evidence type="ECO:0008006" key="12">
    <source>
        <dbReference type="Google" id="ProtNLM"/>
    </source>
</evidence>
<dbReference type="InterPro" id="IPR028974">
    <property type="entry name" value="TSP_type-3_rpt"/>
</dbReference>
<dbReference type="Pfam" id="PF02412">
    <property type="entry name" value="TSP_3"/>
    <property type="match status" value="3"/>
</dbReference>
<dbReference type="PROSITE" id="PS50234">
    <property type="entry name" value="VWFA"/>
    <property type="match status" value="1"/>
</dbReference>
<evidence type="ECO:0000256" key="1">
    <source>
        <dbReference type="ARBA" id="ARBA00004442"/>
    </source>
</evidence>
<dbReference type="Gene3D" id="3.30.1330.60">
    <property type="entry name" value="OmpA-like domain"/>
    <property type="match status" value="1"/>
</dbReference>
<organism evidence="10 11">
    <name type="scientific">Abyssobacteria bacterium (strain SURF_5)</name>
    <dbReference type="NCBI Taxonomy" id="2093360"/>
    <lineage>
        <taxon>Bacteria</taxon>
        <taxon>Pseudomonadati</taxon>
        <taxon>Candidatus Hydrogenedentota</taxon>
        <taxon>Candidatus Abyssobacteria</taxon>
    </lineage>
</organism>
<keyword evidence="2 7" id="KW-0732">Signal</keyword>
<dbReference type="AlphaFoldDB" id="A0A3A4NZL2"/>
<evidence type="ECO:0000313" key="10">
    <source>
        <dbReference type="EMBL" id="RJP22550.1"/>
    </source>
</evidence>
<reference evidence="10 11" key="1">
    <citation type="journal article" date="2017" name="ISME J.">
        <title>Energy and carbon metabolisms in a deep terrestrial subsurface fluid microbial community.</title>
        <authorList>
            <person name="Momper L."/>
            <person name="Jungbluth S.P."/>
            <person name="Lee M.D."/>
            <person name="Amend J.P."/>
        </authorList>
    </citation>
    <scope>NUCLEOTIDE SEQUENCE [LARGE SCALE GENOMIC DNA]</scope>
    <source>
        <strain evidence="10">SURF_5</strain>
    </source>
</reference>
<evidence type="ECO:0000256" key="5">
    <source>
        <dbReference type="PROSITE-ProRule" id="PRU00473"/>
    </source>
</evidence>
<comment type="subcellular location">
    <subcellularLocation>
        <location evidence="1">Cell outer membrane</location>
    </subcellularLocation>
</comment>
<dbReference type="SUPFAM" id="SSF103647">
    <property type="entry name" value="TSP type-3 repeat"/>
    <property type="match status" value="1"/>
</dbReference>
<dbReference type="Proteomes" id="UP000265882">
    <property type="component" value="Unassembled WGS sequence"/>
</dbReference>
<dbReference type="PRINTS" id="PR01021">
    <property type="entry name" value="OMPADOMAIN"/>
</dbReference>
<dbReference type="InterPro" id="IPR036737">
    <property type="entry name" value="OmpA-like_sf"/>
</dbReference>
<keyword evidence="4" id="KW-0998">Cell outer membrane</keyword>
<dbReference type="SUPFAM" id="SSF103088">
    <property type="entry name" value="OmpA-like"/>
    <property type="match status" value="1"/>
</dbReference>
<dbReference type="PANTHER" id="PTHR30329">
    <property type="entry name" value="STATOR ELEMENT OF FLAGELLAR MOTOR COMPLEX"/>
    <property type="match status" value="1"/>
</dbReference>
<evidence type="ECO:0000256" key="3">
    <source>
        <dbReference type="ARBA" id="ARBA00023136"/>
    </source>
</evidence>
<dbReference type="InterPro" id="IPR006665">
    <property type="entry name" value="OmpA-like"/>
</dbReference>
<comment type="caution">
    <text evidence="10">The sequence shown here is derived from an EMBL/GenBank/DDBJ whole genome shotgun (WGS) entry which is preliminary data.</text>
</comment>
<protein>
    <recommendedName>
        <fullName evidence="12">VWA domain-containing protein</fullName>
    </recommendedName>
</protein>
<dbReference type="InterPro" id="IPR003367">
    <property type="entry name" value="Thrombospondin_3-like_rpt"/>
</dbReference>
<dbReference type="Gene3D" id="3.40.50.410">
    <property type="entry name" value="von Willebrand factor, type A domain"/>
    <property type="match status" value="1"/>
</dbReference>
<feature type="domain" description="OmpA-like" evidence="9">
    <location>
        <begin position="317"/>
        <end position="433"/>
    </location>
</feature>
<evidence type="ECO:0000256" key="4">
    <source>
        <dbReference type="ARBA" id="ARBA00023237"/>
    </source>
</evidence>
<dbReference type="InterPro" id="IPR006690">
    <property type="entry name" value="OMPA-like_CS"/>
</dbReference>
<dbReference type="SUPFAM" id="SSF53300">
    <property type="entry name" value="vWA-like"/>
    <property type="match status" value="1"/>
</dbReference>
<gene>
    <name evidence="10" type="ORF">C4520_08055</name>
</gene>